<gene>
    <name evidence="1" type="ORF">MERR_LOCUS26126</name>
</gene>
<dbReference type="AlphaFoldDB" id="A0A6D2JBF6"/>
<dbReference type="EMBL" id="CACVBM020001200">
    <property type="protein sequence ID" value="CAA7038891.1"/>
    <property type="molecule type" value="Genomic_DNA"/>
</dbReference>
<sequence>MSKLARYVRDGEGGKPLFTPVNLVKKYCERWPSSGVDTIFTTSEQSVSNRVINLLCRNMQCMAHISASNSVWRGEIPLLKLRVPISFS</sequence>
<protein>
    <submittedName>
        <fullName evidence="1">Uncharacterized protein</fullName>
    </submittedName>
</protein>
<keyword evidence="2" id="KW-1185">Reference proteome</keyword>
<evidence type="ECO:0000313" key="2">
    <source>
        <dbReference type="Proteomes" id="UP000467841"/>
    </source>
</evidence>
<name>A0A6D2JBF6_9BRAS</name>
<accession>A0A6D2JBF6</accession>
<comment type="caution">
    <text evidence="1">The sequence shown here is derived from an EMBL/GenBank/DDBJ whole genome shotgun (WGS) entry which is preliminary data.</text>
</comment>
<reference evidence="1" key="1">
    <citation type="submission" date="2020-01" db="EMBL/GenBank/DDBJ databases">
        <authorList>
            <person name="Mishra B."/>
        </authorList>
    </citation>
    <scope>NUCLEOTIDE SEQUENCE [LARGE SCALE GENOMIC DNA]</scope>
</reference>
<organism evidence="1 2">
    <name type="scientific">Microthlaspi erraticum</name>
    <dbReference type="NCBI Taxonomy" id="1685480"/>
    <lineage>
        <taxon>Eukaryota</taxon>
        <taxon>Viridiplantae</taxon>
        <taxon>Streptophyta</taxon>
        <taxon>Embryophyta</taxon>
        <taxon>Tracheophyta</taxon>
        <taxon>Spermatophyta</taxon>
        <taxon>Magnoliopsida</taxon>
        <taxon>eudicotyledons</taxon>
        <taxon>Gunneridae</taxon>
        <taxon>Pentapetalae</taxon>
        <taxon>rosids</taxon>
        <taxon>malvids</taxon>
        <taxon>Brassicales</taxon>
        <taxon>Brassicaceae</taxon>
        <taxon>Coluteocarpeae</taxon>
        <taxon>Microthlaspi</taxon>
    </lineage>
</organism>
<evidence type="ECO:0000313" key="1">
    <source>
        <dbReference type="EMBL" id="CAA7038891.1"/>
    </source>
</evidence>
<proteinExistence type="predicted"/>
<dbReference type="Proteomes" id="UP000467841">
    <property type="component" value="Unassembled WGS sequence"/>
</dbReference>